<evidence type="ECO:0000256" key="6">
    <source>
        <dbReference type="ARBA" id="ARBA00023237"/>
    </source>
</evidence>
<evidence type="ECO:0000256" key="3">
    <source>
        <dbReference type="ARBA" id="ARBA00022452"/>
    </source>
</evidence>
<sequence length="1084" mass="119663">MRLTLFLTVMTSLTALAGSFAQNAKLTLKFEDRQIKEILNEIENQTQFSFMYDNNQVDVGRRVDLDVQGKNIDEVLTALFAGTNTTYKVIERHIMLLAGDVPTVSKQDGTVSGKIKTSQGDPLPGVTIVIKGTSTGTISDFDGNYTIKGVKSTDILVFSFIGMKSKELEAGGQATINVTMEEETIGVDEVVVVGYGVQKRSDITGSVTSVPADRLGKVPVTNLMHAIEGSTAGLNVTQNSSVPGSSGTMQIRGVNSINANTSPFIVLDGIPFFGQTNDINPNDIESIEILKDASAVAIYGTRGANGVILITTKRGSQKDGKPIITYNGHVGVESIAHKLTPMDPETYVQKYADYNTANGLTQTSVLPNASEVENYEAWQQGNYTPTDWMDEVSQTGLLQDHSISISGGTDKVQYFVSGGYLDEKGVVKGYHYKRASFRSNIDAKINDYLKVGTSAFFTNNNYDGGRVNFLEANAMSPFSKPRDENGNYIIYPMAPEQLFANPLLGLTKDRVDRALNLTGNGYVELTPGIEGLKYRMNASYIYNIYRQANYSGRAANDNNGTAGVSNWQTDNWVVENILSYTKDFGKHHIDFTGLYSAQKVTYFRSWANASGFINDALSYYDLKAGVSQSVDSEGDEYTLLSQMGRINYSYDSRYLLTVTARRDGYSAFGANTNKYGLFPSVALGWNIANESFLEDNPTVNQLKLRLSYGETGNMAIGVNQTASTAATVQYPFGGTAYTGILYNSLGNGNLNWESTTSANVGVDFSLFDFRVSGTIEAYKTKTSDILLRRNLPGITGYPNIWANLGEMQNVGLDVTLKTVNIKTEDFKWTTDLNFSTYRNKILELYGDGKDDIGNRWFIGESLKIYYDYEKIGIWQTGEDASTSDPVSQAGDLKFKDQLTVDTNGDGVADAGDGQISADDRIILGRTDPKWTGGITNTFTYKNFTLSAFLQISHGGLKSNRDLTYADEAWRRNLPADFHYWTAENASNYWPSLAAYKNYRGYGFAEDWSYVRLKDVTLSYNVPKSFVSKYNIQGLTVFVTGRNLHTFTKWFGWDPEMTYDSRGSGNWTNNYPPVRTISFGVNLTL</sequence>
<feature type="domain" description="Secretin/TonB short N-terminal" evidence="9">
    <location>
        <begin position="48"/>
        <end position="99"/>
    </location>
</feature>
<protein>
    <submittedName>
        <fullName evidence="10">TonB-dependent receptor</fullName>
    </submittedName>
</protein>
<keyword evidence="5 7" id="KW-0472">Membrane</keyword>
<evidence type="ECO:0000313" key="11">
    <source>
        <dbReference type="Proteomes" id="UP001163821"/>
    </source>
</evidence>
<proteinExistence type="inferred from homology"/>
<dbReference type="GO" id="GO:0009279">
    <property type="term" value="C:cell outer membrane"/>
    <property type="evidence" value="ECO:0007669"/>
    <property type="project" value="UniProtKB-SubCell"/>
</dbReference>
<keyword evidence="2 7" id="KW-0813">Transport</keyword>
<gene>
    <name evidence="10" type="ORF">N2K84_11165</name>
</gene>
<keyword evidence="6 7" id="KW-0998">Cell outer membrane</keyword>
<dbReference type="PROSITE" id="PS52016">
    <property type="entry name" value="TONB_DEPENDENT_REC_3"/>
    <property type="match status" value="1"/>
</dbReference>
<dbReference type="InterPro" id="IPR008969">
    <property type="entry name" value="CarboxyPept-like_regulatory"/>
</dbReference>
<dbReference type="Pfam" id="PF07715">
    <property type="entry name" value="Plug"/>
    <property type="match status" value="1"/>
</dbReference>
<keyword evidence="3 7" id="KW-1134">Transmembrane beta strand</keyword>
<dbReference type="InterPro" id="IPR037066">
    <property type="entry name" value="Plug_dom_sf"/>
</dbReference>
<evidence type="ECO:0000256" key="4">
    <source>
        <dbReference type="ARBA" id="ARBA00022692"/>
    </source>
</evidence>
<keyword evidence="11" id="KW-1185">Reference proteome</keyword>
<evidence type="ECO:0000256" key="2">
    <source>
        <dbReference type="ARBA" id="ARBA00022448"/>
    </source>
</evidence>
<reference evidence="10" key="1">
    <citation type="submission" date="2022-10" db="EMBL/GenBank/DDBJ databases">
        <title>Gaoshiqiia sediminis gen. nov., sp. nov., isolated from coastal sediment.</title>
        <authorList>
            <person name="Yu W.X."/>
            <person name="Mu D.S."/>
            <person name="Du J.Z."/>
            <person name="Liang Y.Q."/>
        </authorList>
    </citation>
    <scope>NUCLEOTIDE SEQUENCE</scope>
    <source>
        <strain evidence="10">A06</strain>
    </source>
</reference>
<dbReference type="Pfam" id="PF07660">
    <property type="entry name" value="STN"/>
    <property type="match status" value="1"/>
</dbReference>
<feature type="chain" id="PRO_5041258613" evidence="8">
    <location>
        <begin position="18"/>
        <end position="1084"/>
    </location>
</feature>
<comment type="caution">
    <text evidence="10">The sequence shown here is derived from an EMBL/GenBank/DDBJ whole genome shotgun (WGS) entry which is preliminary data.</text>
</comment>
<evidence type="ECO:0000259" key="9">
    <source>
        <dbReference type="SMART" id="SM00965"/>
    </source>
</evidence>
<evidence type="ECO:0000256" key="5">
    <source>
        <dbReference type="ARBA" id="ARBA00023136"/>
    </source>
</evidence>
<dbReference type="InterPro" id="IPR039426">
    <property type="entry name" value="TonB-dep_rcpt-like"/>
</dbReference>
<comment type="similarity">
    <text evidence="7">Belongs to the TonB-dependent receptor family.</text>
</comment>
<keyword evidence="10" id="KW-0675">Receptor</keyword>
<dbReference type="FunFam" id="2.170.130.10:FF:000003">
    <property type="entry name" value="SusC/RagA family TonB-linked outer membrane protein"/>
    <property type="match status" value="1"/>
</dbReference>
<dbReference type="InterPro" id="IPR023997">
    <property type="entry name" value="TonB-dep_OMP_SusC/RagA_CS"/>
</dbReference>
<dbReference type="NCBIfam" id="TIGR04057">
    <property type="entry name" value="SusC_RagA_signa"/>
    <property type="match status" value="1"/>
</dbReference>
<evidence type="ECO:0000256" key="8">
    <source>
        <dbReference type="SAM" id="SignalP"/>
    </source>
</evidence>
<dbReference type="Proteomes" id="UP001163821">
    <property type="component" value="Unassembled WGS sequence"/>
</dbReference>
<dbReference type="Pfam" id="PF13715">
    <property type="entry name" value="CarbopepD_reg_2"/>
    <property type="match status" value="1"/>
</dbReference>
<dbReference type="SUPFAM" id="SSF56935">
    <property type="entry name" value="Porins"/>
    <property type="match status" value="1"/>
</dbReference>
<dbReference type="Gene3D" id="2.170.130.10">
    <property type="entry name" value="TonB-dependent receptor, plug domain"/>
    <property type="match status" value="1"/>
</dbReference>
<dbReference type="RefSeq" id="WP_282591895.1">
    <property type="nucleotide sequence ID" value="NZ_JAPAAF010000014.1"/>
</dbReference>
<dbReference type="InterPro" id="IPR012910">
    <property type="entry name" value="Plug_dom"/>
</dbReference>
<accession>A0AA41YBP8</accession>
<evidence type="ECO:0000256" key="1">
    <source>
        <dbReference type="ARBA" id="ARBA00004571"/>
    </source>
</evidence>
<dbReference type="Gene3D" id="2.60.40.1120">
    <property type="entry name" value="Carboxypeptidase-like, regulatory domain"/>
    <property type="match status" value="1"/>
</dbReference>
<dbReference type="InterPro" id="IPR023996">
    <property type="entry name" value="TonB-dep_OMP_SusC/RagA"/>
</dbReference>
<dbReference type="AlphaFoldDB" id="A0AA41YBP8"/>
<comment type="subcellular location">
    <subcellularLocation>
        <location evidence="1 7">Cell outer membrane</location>
        <topology evidence="1 7">Multi-pass membrane protein</topology>
    </subcellularLocation>
</comment>
<dbReference type="NCBIfam" id="TIGR04056">
    <property type="entry name" value="OMP_RagA_SusC"/>
    <property type="match status" value="1"/>
</dbReference>
<dbReference type="InterPro" id="IPR036942">
    <property type="entry name" value="Beta-barrel_TonB_sf"/>
</dbReference>
<name>A0AA41YBP8_9BACT</name>
<keyword evidence="4 7" id="KW-0812">Transmembrane</keyword>
<dbReference type="Gene3D" id="2.40.170.20">
    <property type="entry name" value="TonB-dependent receptor, beta-barrel domain"/>
    <property type="match status" value="1"/>
</dbReference>
<evidence type="ECO:0000313" key="10">
    <source>
        <dbReference type="EMBL" id="MCW0483293.1"/>
    </source>
</evidence>
<dbReference type="SUPFAM" id="SSF49464">
    <property type="entry name" value="Carboxypeptidase regulatory domain-like"/>
    <property type="match status" value="1"/>
</dbReference>
<keyword evidence="8" id="KW-0732">Signal</keyword>
<evidence type="ECO:0000256" key="7">
    <source>
        <dbReference type="PROSITE-ProRule" id="PRU01360"/>
    </source>
</evidence>
<feature type="signal peptide" evidence="8">
    <location>
        <begin position="1"/>
        <end position="17"/>
    </location>
</feature>
<dbReference type="InterPro" id="IPR011662">
    <property type="entry name" value="Secretin/TonB_short_N"/>
</dbReference>
<dbReference type="EMBL" id="JAPAAF010000014">
    <property type="protein sequence ID" value="MCW0483293.1"/>
    <property type="molecule type" value="Genomic_DNA"/>
</dbReference>
<dbReference type="SMART" id="SM00965">
    <property type="entry name" value="STN"/>
    <property type="match status" value="1"/>
</dbReference>
<organism evidence="10 11">
    <name type="scientific">Gaoshiqia sediminis</name>
    <dbReference type="NCBI Taxonomy" id="2986998"/>
    <lineage>
        <taxon>Bacteria</taxon>
        <taxon>Pseudomonadati</taxon>
        <taxon>Bacteroidota</taxon>
        <taxon>Bacteroidia</taxon>
        <taxon>Marinilabiliales</taxon>
        <taxon>Prolixibacteraceae</taxon>
        <taxon>Gaoshiqia</taxon>
    </lineage>
</organism>